<evidence type="ECO:0000256" key="11">
    <source>
        <dbReference type="SAM" id="MobiDB-lite"/>
    </source>
</evidence>
<dbReference type="PROSITE" id="PS00713">
    <property type="entry name" value="NA_DICARBOXYL_SYMP_1"/>
    <property type="match status" value="1"/>
</dbReference>
<evidence type="ECO:0000256" key="2">
    <source>
        <dbReference type="ARBA" id="ARBA00006148"/>
    </source>
</evidence>
<reference evidence="12" key="1">
    <citation type="submission" date="2023-01" db="EMBL/GenBank/DDBJ databases">
        <title>Xenophilus mangrovi sp. nov., isolated from soil of Mangrove nature reserve.</title>
        <authorList>
            <person name="Xu S."/>
            <person name="Liu Z."/>
            <person name="Xu Y."/>
        </authorList>
    </citation>
    <scope>NUCLEOTIDE SEQUENCE</scope>
    <source>
        <strain evidence="12">YW8</strain>
    </source>
</reference>
<dbReference type="GO" id="GO:0015366">
    <property type="term" value="F:malate:proton symporter activity"/>
    <property type="evidence" value="ECO:0007669"/>
    <property type="project" value="TreeGrafter"/>
</dbReference>
<evidence type="ECO:0000256" key="7">
    <source>
        <dbReference type="ARBA" id="ARBA00022989"/>
    </source>
</evidence>
<sequence length="458" mass="48834">MEHTDPSSPAPRAQPFYKSLYFQVITAIVIGVILGHFWPETGAAMKPLGDGFIKLIKMIIAPIIFCTVVVGIAGMEDMKRVGKTGGYALLYFEIVSTIALIVGLVIINVIKPGVGMNVDVSQLDTKSIAAYTKPGQMQGTVDFLLHVIPSTVVDAFAKGEILQVLLFSVMFGFALHKFGGRGTLVFDFIEKFSHVLFVIVGYIMKVAPIGAFGAMAFTIGKYGVSSLVQLGQLMATFYVTCLLFIFVILGGIARAHGFSIWKFIKYIKEELLIVLGTSSSESVLPRIMAKLENLGVRKSTVGLVVPTGYSFNLDGTSIYLTMAAVFIAQATNTPMSLTQQITLLLVLLLTSKGAAGITGSGFIVLAATLSAVGNVPVAGLALILGIDRFMSEARALTNLIGNGVATVVVGKWTGDLDTQRMKQVLNNETPAEAQEPEEVLDAVTQHFPATDAGKPASA</sequence>
<dbReference type="GO" id="GO:0005886">
    <property type="term" value="C:plasma membrane"/>
    <property type="evidence" value="ECO:0007669"/>
    <property type="project" value="UniProtKB-SubCell"/>
</dbReference>
<feature type="transmembrane region" description="Helical" evidence="10">
    <location>
        <begin position="58"/>
        <end position="75"/>
    </location>
</feature>
<dbReference type="PROSITE" id="PS00714">
    <property type="entry name" value="NA_DICARBOXYL_SYMP_2"/>
    <property type="match status" value="1"/>
</dbReference>
<feature type="transmembrane region" description="Helical" evidence="10">
    <location>
        <begin position="20"/>
        <end position="38"/>
    </location>
</feature>
<keyword evidence="6 10" id="KW-0769">Symport</keyword>
<evidence type="ECO:0000313" key="13">
    <source>
        <dbReference type="Proteomes" id="UP001212602"/>
    </source>
</evidence>
<dbReference type="Proteomes" id="UP001212602">
    <property type="component" value="Unassembled WGS sequence"/>
</dbReference>
<feature type="transmembrane region" description="Helical" evidence="10">
    <location>
        <begin position="195"/>
        <end position="219"/>
    </location>
</feature>
<evidence type="ECO:0000256" key="9">
    <source>
        <dbReference type="ARBA" id="ARBA00053346"/>
    </source>
</evidence>
<dbReference type="PRINTS" id="PR00173">
    <property type="entry name" value="EDTRNSPORT"/>
</dbReference>
<feature type="region of interest" description="Disordered" evidence="11">
    <location>
        <begin position="429"/>
        <end position="458"/>
    </location>
</feature>
<proteinExistence type="inferred from homology"/>
<evidence type="ECO:0000256" key="1">
    <source>
        <dbReference type="ARBA" id="ARBA00004651"/>
    </source>
</evidence>
<evidence type="ECO:0000256" key="6">
    <source>
        <dbReference type="ARBA" id="ARBA00022847"/>
    </source>
</evidence>
<dbReference type="FunFam" id="1.10.3860.10:FF:000001">
    <property type="entry name" value="C4-dicarboxylate transport protein"/>
    <property type="match status" value="1"/>
</dbReference>
<dbReference type="HAMAP" id="MF_01300">
    <property type="entry name" value="C4_dicarb_transport"/>
    <property type="match status" value="1"/>
</dbReference>
<dbReference type="InterPro" id="IPR023954">
    <property type="entry name" value="C4_dicarb_transport"/>
</dbReference>
<evidence type="ECO:0000256" key="3">
    <source>
        <dbReference type="ARBA" id="ARBA00022448"/>
    </source>
</evidence>
<organism evidence="12 13">
    <name type="scientific">Xenophilus arseniciresistens</name>
    <dbReference type="NCBI Taxonomy" id="1283306"/>
    <lineage>
        <taxon>Bacteria</taxon>
        <taxon>Pseudomonadati</taxon>
        <taxon>Pseudomonadota</taxon>
        <taxon>Betaproteobacteria</taxon>
        <taxon>Burkholderiales</taxon>
        <taxon>Comamonadaceae</taxon>
        <taxon>Xenophilus</taxon>
    </lineage>
</organism>
<keyword evidence="4 10" id="KW-1003">Cell membrane</keyword>
<comment type="function">
    <text evidence="9">Responsible for the transport of dicarboxylates such as succinate, fumarate, and malate from the periplasm across the membrane.</text>
</comment>
<feature type="transmembrane region" description="Helical" evidence="10">
    <location>
        <begin position="87"/>
        <end position="110"/>
    </location>
</feature>
<keyword evidence="3 10" id="KW-0813">Transport</keyword>
<dbReference type="SUPFAM" id="SSF118215">
    <property type="entry name" value="Proton glutamate symport protein"/>
    <property type="match status" value="1"/>
</dbReference>
<dbReference type="InterPro" id="IPR001991">
    <property type="entry name" value="Na-dicarboxylate_symporter"/>
</dbReference>
<evidence type="ECO:0000313" key="12">
    <source>
        <dbReference type="EMBL" id="MDA7418544.1"/>
    </source>
</evidence>
<evidence type="ECO:0000256" key="8">
    <source>
        <dbReference type="ARBA" id="ARBA00023136"/>
    </source>
</evidence>
<dbReference type="AlphaFoldDB" id="A0AAE3NF91"/>
<gene>
    <name evidence="10" type="primary">dctA</name>
    <name evidence="12" type="ORF">PGB34_19405</name>
</gene>
<dbReference type="InterPro" id="IPR018107">
    <property type="entry name" value="Na-dicarboxylate_symporter_CS"/>
</dbReference>
<dbReference type="InterPro" id="IPR036458">
    <property type="entry name" value="Na:dicarbo_symporter_sf"/>
</dbReference>
<feature type="transmembrane region" description="Helical" evidence="10">
    <location>
        <begin position="363"/>
        <end position="386"/>
    </location>
</feature>
<keyword evidence="5 10" id="KW-0812">Transmembrane</keyword>
<dbReference type="NCBIfam" id="NF009587">
    <property type="entry name" value="PRK13027.1"/>
    <property type="match status" value="1"/>
</dbReference>
<comment type="caution">
    <text evidence="12">The sequence shown here is derived from an EMBL/GenBank/DDBJ whole genome shotgun (WGS) entry which is preliminary data.</text>
</comment>
<dbReference type="GO" id="GO:0015138">
    <property type="term" value="F:fumarate transmembrane transporter activity"/>
    <property type="evidence" value="ECO:0007669"/>
    <property type="project" value="TreeGrafter"/>
</dbReference>
<dbReference type="NCBIfam" id="NF002461">
    <property type="entry name" value="PRK01663.1"/>
    <property type="match status" value="1"/>
</dbReference>
<dbReference type="EMBL" id="JAQIPB010000010">
    <property type="protein sequence ID" value="MDA7418544.1"/>
    <property type="molecule type" value="Genomic_DNA"/>
</dbReference>
<dbReference type="PANTHER" id="PTHR42865">
    <property type="entry name" value="PROTON/GLUTAMATE-ASPARTATE SYMPORTER"/>
    <property type="match status" value="1"/>
</dbReference>
<comment type="subcellular location">
    <subcellularLocation>
        <location evidence="1 10">Cell membrane</location>
        <topology evidence="1 10">Multi-pass membrane protein</topology>
    </subcellularLocation>
</comment>
<feature type="transmembrane region" description="Helical" evidence="10">
    <location>
        <begin position="340"/>
        <end position="357"/>
    </location>
</feature>
<name>A0AAE3NF91_9BURK</name>
<keyword evidence="8 10" id="KW-0472">Membrane</keyword>
<dbReference type="Pfam" id="PF00375">
    <property type="entry name" value="SDF"/>
    <property type="match status" value="1"/>
</dbReference>
<dbReference type="Gene3D" id="1.10.3860.10">
    <property type="entry name" value="Sodium:dicarboxylate symporter"/>
    <property type="match status" value="1"/>
</dbReference>
<keyword evidence="13" id="KW-1185">Reference proteome</keyword>
<evidence type="ECO:0000256" key="5">
    <source>
        <dbReference type="ARBA" id="ARBA00022692"/>
    </source>
</evidence>
<dbReference type="GO" id="GO:0070778">
    <property type="term" value="P:L-aspartate transmembrane transport"/>
    <property type="evidence" value="ECO:0007669"/>
    <property type="project" value="TreeGrafter"/>
</dbReference>
<dbReference type="RefSeq" id="WP_271429757.1">
    <property type="nucleotide sequence ID" value="NZ_JAQIPB010000010.1"/>
</dbReference>
<keyword evidence="7 10" id="KW-1133">Transmembrane helix</keyword>
<evidence type="ECO:0000256" key="10">
    <source>
        <dbReference type="HAMAP-Rule" id="MF_01300"/>
    </source>
</evidence>
<dbReference type="PANTHER" id="PTHR42865:SF1">
    <property type="entry name" value="AEROBIC C4-DICARBOXYLATE TRANSPORT PROTEIN"/>
    <property type="match status" value="1"/>
</dbReference>
<protein>
    <recommendedName>
        <fullName evidence="10">C4-dicarboxylate transport protein</fullName>
    </recommendedName>
</protein>
<accession>A0AAE3NF91</accession>
<dbReference type="GO" id="GO:0015141">
    <property type="term" value="F:succinate transmembrane transporter activity"/>
    <property type="evidence" value="ECO:0007669"/>
    <property type="project" value="TreeGrafter"/>
</dbReference>
<feature type="transmembrane region" description="Helical" evidence="10">
    <location>
        <begin position="155"/>
        <end position="175"/>
    </location>
</feature>
<comment type="function">
    <text evidence="10">Responsible for the transport of dicarboxylates such as succinate, fumarate, and malate across the membrane.</text>
</comment>
<evidence type="ECO:0000256" key="4">
    <source>
        <dbReference type="ARBA" id="ARBA00022475"/>
    </source>
</evidence>
<comment type="similarity">
    <text evidence="2 10">Belongs to the dicarboxylate/amino acid:cation symporter (DAACS) (TC 2.A.23) family.</text>
</comment>
<feature type="transmembrane region" description="Helical" evidence="10">
    <location>
        <begin position="231"/>
        <end position="250"/>
    </location>
</feature>